<feature type="non-terminal residue" evidence="1">
    <location>
        <position position="22"/>
    </location>
</feature>
<organism evidence="1 2">
    <name type="scientific">Trifolium medium</name>
    <dbReference type="NCBI Taxonomy" id="97028"/>
    <lineage>
        <taxon>Eukaryota</taxon>
        <taxon>Viridiplantae</taxon>
        <taxon>Streptophyta</taxon>
        <taxon>Embryophyta</taxon>
        <taxon>Tracheophyta</taxon>
        <taxon>Spermatophyta</taxon>
        <taxon>Magnoliopsida</taxon>
        <taxon>eudicotyledons</taxon>
        <taxon>Gunneridae</taxon>
        <taxon>Pentapetalae</taxon>
        <taxon>rosids</taxon>
        <taxon>fabids</taxon>
        <taxon>Fabales</taxon>
        <taxon>Fabaceae</taxon>
        <taxon>Papilionoideae</taxon>
        <taxon>50 kb inversion clade</taxon>
        <taxon>NPAAA clade</taxon>
        <taxon>Hologalegina</taxon>
        <taxon>IRL clade</taxon>
        <taxon>Trifolieae</taxon>
        <taxon>Trifolium</taxon>
    </lineage>
</organism>
<proteinExistence type="predicted"/>
<evidence type="ECO:0000313" key="2">
    <source>
        <dbReference type="Proteomes" id="UP000265520"/>
    </source>
</evidence>
<sequence>MKGTQIFTVDYWKFGASDVEVS</sequence>
<accession>A0A392Q3F8</accession>
<comment type="caution">
    <text evidence="1">The sequence shown here is derived from an EMBL/GenBank/DDBJ whole genome shotgun (WGS) entry which is preliminary data.</text>
</comment>
<dbReference type="AlphaFoldDB" id="A0A392Q3F8"/>
<dbReference type="EMBL" id="LXQA010108545">
    <property type="protein sequence ID" value="MCI18106.1"/>
    <property type="molecule type" value="Genomic_DNA"/>
</dbReference>
<dbReference type="Proteomes" id="UP000265520">
    <property type="component" value="Unassembled WGS sequence"/>
</dbReference>
<keyword evidence="2" id="KW-1185">Reference proteome</keyword>
<evidence type="ECO:0000313" key="1">
    <source>
        <dbReference type="EMBL" id="MCI18106.1"/>
    </source>
</evidence>
<protein>
    <submittedName>
        <fullName evidence="1">Uncharacterized protein</fullName>
    </submittedName>
</protein>
<name>A0A392Q3F8_9FABA</name>
<reference evidence="1 2" key="1">
    <citation type="journal article" date="2018" name="Front. Plant Sci.">
        <title>Red Clover (Trifolium pratense) and Zigzag Clover (T. medium) - A Picture of Genomic Similarities and Differences.</title>
        <authorList>
            <person name="Dluhosova J."/>
            <person name="Istvanek J."/>
            <person name="Nedelnik J."/>
            <person name="Repkova J."/>
        </authorList>
    </citation>
    <scope>NUCLEOTIDE SEQUENCE [LARGE SCALE GENOMIC DNA]</scope>
    <source>
        <strain evidence="2">cv. 10/8</strain>
        <tissue evidence="1">Leaf</tissue>
    </source>
</reference>